<evidence type="ECO:0000256" key="6">
    <source>
        <dbReference type="SAM" id="SignalP"/>
    </source>
</evidence>
<protein>
    <submittedName>
        <fullName evidence="7">Chorion peroxidase</fullName>
    </submittedName>
</protein>
<accession>A0AAV4MME0</accession>
<evidence type="ECO:0000256" key="5">
    <source>
        <dbReference type="PIRSR" id="PIRSR619791-2"/>
    </source>
</evidence>
<evidence type="ECO:0000256" key="1">
    <source>
        <dbReference type="ARBA" id="ARBA00004613"/>
    </source>
</evidence>
<dbReference type="GO" id="GO:0004601">
    <property type="term" value="F:peroxidase activity"/>
    <property type="evidence" value="ECO:0007669"/>
    <property type="project" value="UniProtKB-KW"/>
</dbReference>
<feature type="signal peptide" evidence="6">
    <location>
        <begin position="1"/>
        <end position="19"/>
    </location>
</feature>
<dbReference type="Gene3D" id="1.10.640.10">
    <property type="entry name" value="Haem peroxidase domain superfamily, animal type"/>
    <property type="match status" value="1"/>
</dbReference>
<organism evidence="7 8">
    <name type="scientific">Caerostris extrusa</name>
    <name type="common">Bark spider</name>
    <name type="synonym">Caerostris bankana</name>
    <dbReference type="NCBI Taxonomy" id="172846"/>
    <lineage>
        <taxon>Eukaryota</taxon>
        <taxon>Metazoa</taxon>
        <taxon>Ecdysozoa</taxon>
        <taxon>Arthropoda</taxon>
        <taxon>Chelicerata</taxon>
        <taxon>Arachnida</taxon>
        <taxon>Araneae</taxon>
        <taxon>Araneomorphae</taxon>
        <taxon>Entelegynae</taxon>
        <taxon>Araneoidea</taxon>
        <taxon>Araneidae</taxon>
        <taxon>Caerostris</taxon>
    </lineage>
</organism>
<comment type="subcellular location">
    <subcellularLocation>
        <location evidence="1">Secreted</location>
    </subcellularLocation>
</comment>
<dbReference type="PANTHER" id="PTHR11475">
    <property type="entry name" value="OXIDASE/PEROXIDASE"/>
    <property type="match status" value="1"/>
</dbReference>
<keyword evidence="3 7" id="KW-0560">Oxidoreductase</keyword>
<feature type="chain" id="PRO_5043315807" evidence="6">
    <location>
        <begin position="20"/>
        <end position="720"/>
    </location>
</feature>
<dbReference type="SUPFAM" id="SSF48113">
    <property type="entry name" value="Heme-dependent peroxidases"/>
    <property type="match status" value="1"/>
</dbReference>
<keyword evidence="8" id="KW-1185">Reference proteome</keyword>
<evidence type="ECO:0000313" key="8">
    <source>
        <dbReference type="Proteomes" id="UP001054945"/>
    </source>
</evidence>
<dbReference type="InterPro" id="IPR019791">
    <property type="entry name" value="Haem_peroxidase_animal"/>
</dbReference>
<name>A0AAV4MME0_CAEEX</name>
<dbReference type="InterPro" id="IPR010255">
    <property type="entry name" value="Haem_peroxidase_sf"/>
</dbReference>
<dbReference type="GO" id="GO:0046872">
    <property type="term" value="F:metal ion binding"/>
    <property type="evidence" value="ECO:0007669"/>
    <property type="project" value="UniProtKB-KW"/>
</dbReference>
<dbReference type="CDD" id="cd09823">
    <property type="entry name" value="peroxinectin_like"/>
    <property type="match status" value="1"/>
</dbReference>
<dbReference type="InterPro" id="IPR037120">
    <property type="entry name" value="Haem_peroxidase_sf_animal"/>
</dbReference>
<keyword evidence="4 6" id="KW-0732">Signal</keyword>
<keyword evidence="5" id="KW-0349">Heme</keyword>
<dbReference type="GO" id="GO:0006979">
    <property type="term" value="P:response to oxidative stress"/>
    <property type="evidence" value="ECO:0007669"/>
    <property type="project" value="InterPro"/>
</dbReference>
<keyword evidence="3 7" id="KW-0575">Peroxidase</keyword>
<dbReference type="PRINTS" id="PR00457">
    <property type="entry name" value="ANPEROXIDASE"/>
</dbReference>
<keyword evidence="5" id="KW-0479">Metal-binding</keyword>
<dbReference type="GO" id="GO:0020037">
    <property type="term" value="F:heme binding"/>
    <property type="evidence" value="ECO:0007669"/>
    <property type="project" value="InterPro"/>
</dbReference>
<evidence type="ECO:0000313" key="7">
    <source>
        <dbReference type="EMBL" id="GIX73528.1"/>
    </source>
</evidence>
<comment type="caution">
    <text evidence="7">The sequence shown here is derived from an EMBL/GenBank/DDBJ whole genome shotgun (WGS) entry which is preliminary data.</text>
</comment>
<feature type="binding site" description="axial binding residue" evidence="5">
    <location>
        <position position="480"/>
    </location>
    <ligand>
        <name>heme b</name>
        <dbReference type="ChEBI" id="CHEBI:60344"/>
    </ligand>
    <ligandPart>
        <name>Fe</name>
        <dbReference type="ChEBI" id="CHEBI:18248"/>
    </ligandPart>
</feature>
<dbReference type="GO" id="GO:0005576">
    <property type="term" value="C:extracellular region"/>
    <property type="evidence" value="ECO:0007669"/>
    <property type="project" value="UniProtKB-SubCell"/>
</dbReference>
<reference evidence="7 8" key="1">
    <citation type="submission" date="2021-06" db="EMBL/GenBank/DDBJ databases">
        <title>Caerostris extrusa draft genome.</title>
        <authorList>
            <person name="Kono N."/>
            <person name="Arakawa K."/>
        </authorList>
    </citation>
    <scope>NUCLEOTIDE SEQUENCE [LARGE SCALE GENOMIC DNA]</scope>
</reference>
<sequence length="720" mass="82679">MLLLLWTAFAILITGSVQHQYTLYEIYIEEYEPQYHYERRPLISEKEVEEEFKRFRDVGQKRYELEKKLADEGRVIKPNSTVTDLNIIRRARTDPHVHMLESKQLPFDRVTESLIQKHNLSCEDVYERLPQQPLRGQYCDKAKQSCTDPITVRECDPYAKYRTADGTCNNLMNPSWGASGVCFRRLLPPSYVGNSGFRQSVLGGPLPQPRYLSVNIHNNLNRPTNYVNHMYMFFGQLLDHDISQAPISTTVDNQAIQCCPPSENSHPQCAPIIISPNDYFYSQFGTTCMNFVRSAVCPTCTLGARQQMNQITAYIDASFVYGNSENETQSLRANDGTGKLRVQTSRYGDLLPASPDPRNDLCSFPETNDICFQAGDARANQHPPLTSLHTMFMREHNRLAEELGRINPFWDEERRFQETRRIVGAEMQAIVYKEYLPITLGTERMTFFKLWLSRGTTGYDENVDSSLMSEFSTAAFRFGHSLINSIIANSPRNATNGLRLLRNEFFQPFELQNGIIGNLMTGITRSPAQWFDRHLVPDVTNYLYRIRGDPAGLDLASINIQRGRDHGMPPYVEMVRFCSDNAYNVRGFRDLTAYKIMSYDNVQLLQRYYNDVNDIDLWTGILSEIYSEGAVIGPTATCIIGLQFNKLKYGDRFYFEHGNQIGSFSYQQIKELRKVTLSKIICSNSNASSMPLNAMLFKSRNNPPIECRYVQGVNLTYWKE</sequence>
<dbReference type="Proteomes" id="UP001054945">
    <property type="component" value="Unassembled WGS sequence"/>
</dbReference>
<keyword evidence="5" id="KW-0408">Iron</keyword>
<dbReference type="EMBL" id="BPLR01002421">
    <property type="protein sequence ID" value="GIX73528.1"/>
    <property type="molecule type" value="Genomic_DNA"/>
</dbReference>
<dbReference type="PANTHER" id="PTHR11475:SF143">
    <property type="entry name" value="PUTATIVE-RELATED"/>
    <property type="match status" value="1"/>
</dbReference>
<evidence type="ECO:0000256" key="3">
    <source>
        <dbReference type="ARBA" id="ARBA00022559"/>
    </source>
</evidence>
<dbReference type="PROSITE" id="PS50292">
    <property type="entry name" value="PEROXIDASE_3"/>
    <property type="match status" value="1"/>
</dbReference>
<keyword evidence="2" id="KW-0964">Secreted</keyword>
<evidence type="ECO:0000256" key="4">
    <source>
        <dbReference type="ARBA" id="ARBA00022729"/>
    </source>
</evidence>
<dbReference type="FunFam" id="1.10.640.10:FF:000003">
    <property type="entry name" value="chorion peroxidase"/>
    <property type="match status" value="1"/>
</dbReference>
<evidence type="ECO:0000256" key="2">
    <source>
        <dbReference type="ARBA" id="ARBA00022525"/>
    </source>
</evidence>
<dbReference type="AlphaFoldDB" id="A0AAV4MME0"/>
<proteinExistence type="predicted"/>
<gene>
    <name evidence="7" type="primary">pxt</name>
    <name evidence="7" type="ORF">CEXT_422991</name>
</gene>
<dbReference type="Pfam" id="PF03098">
    <property type="entry name" value="An_peroxidase"/>
    <property type="match status" value="1"/>
</dbReference>